<keyword evidence="1" id="KW-0175">Coiled coil</keyword>
<dbReference type="Proteomes" id="UP000245910">
    <property type="component" value="Chromosome I"/>
</dbReference>
<evidence type="ECO:0000256" key="2">
    <source>
        <dbReference type="SAM" id="MobiDB-lite"/>
    </source>
</evidence>
<proteinExistence type="predicted"/>
<feature type="compositionally biased region" description="Polar residues" evidence="2">
    <location>
        <begin position="390"/>
        <end position="402"/>
    </location>
</feature>
<evidence type="ECO:0000256" key="3">
    <source>
        <dbReference type="SAM" id="Phobius"/>
    </source>
</evidence>
<feature type="coiled-coil region" evidence="1">
    <location>
        <begin position="221"/>
        <end position="260"/>
    </location>
</feature>
<dbReference type="RefSeq" id="XP_025588920.1">
    <property type="nucleotide sequence ID" value="XM_025729724.2"/>
</dbReference>
<keyword evidence="5" id="KW-1185">Reference proteome</keyword>
<protein>
    <submittedName>
        <fullName evidence="4">Uncharacterized protein</fullName>
    </submittedName>
</protein>
<sequence length="464" mass="50955">MHLNAPIPRGRKPGGLLQRRQSPGAGQNMVFVILGSLAAIVLAGTLIICIRKSRADKKKKKLKGTQETNKGGILKWLYRRKGHYSQTPSEDGGESARQSHQLDSNPPSTSNRQNRNSTRNNNNNNNNNNGNSSNNAGATIDRNTSVRSVLTLPAYRQSANHNEQVLGREGERDGVDVIIDLPTAEAEEEARNEEMETMYQIRLARRQAIAEREERRERRREARLRNDYRELEAIRAETRAANEDNTISELRTTVDHLKDNRQRSVSSVSYADVGVARHDGTRIRANSTESERVGLLSDAASMQSGHQRGRSFSSAASHDDDFSSLAPARSRGASIRSGSADGRAGSSPELVEADLGDEAMPPPDYEDIPLNDDRSSIHGPPPNYPGPEQSAPQGTQQTTEQDLGSDWQMADAPATSRHHSNSSRNGEGNSEAPQLPSLSIPQLPEIVIEPSSAHPRDGERTPQR</sequence>
<dbReference type="OrthoDB" id="5376312at2759"/>
<evidence type="ECO:0000313" key="4">
    <source>
        <dbReference type="EMBL" id="CEI65200.1"/>
    </source>
</evidence>
<feature type="region of interest" description="Disordered" evidence="2">
    <location>
        <begin position="301"/>
        <end position="464"/>
    </location>
</feature>
<dbReference type="STRING" id="56646.A0A2L2TUR9"/>
<reference evidence="5" key="1">
    <citation type="submission" date="2014-10" db="EMBL/GenBank/DDBJ databases">
        <authorList>
            <person name="King R."/>
        </authorList>
    </citation>
    <scope>NUCLEOTIDE SEQUENCE [LARGE SCALE GENOMIC DNA]</scope>
    <source>
        <strain evidence="5">A3/5</strain>
    </source>
</reference>
<feature type="compositionally biased region" description="Low complexity" evidence="2">
    <location>
        <begin position="422"/>
        <end position="444"/>
    </location>
</feature>
<dbReference type="GeneID" id="37253356"/>
<feature type="compositionally biased region" description="Low complexity" evidence="2">
    <location>
        <begin position="328"/>
        <end position="347"/>
    </location>
</feature>
<evidence type="ECO:0000256" key="1">
    <source>
        <dbReference type="SAM" id="Coils"/>
    </source>
</evidence>
<feature type="region of interest" description="Disordered" evidence="2">
    <location>
        <begin position="1"/>
        <end position="22"/>
    </location>
</feature>
<feature type="region of interest" description="Disordered" evidence="2">
    <location>
        <begin position="84"/>
        <end position="141"/>
    </location>
</feature>
<organism evidence="4 5">
    <name type="scientific">Fusarium venenatum</name>
    <dbReference type="NCBI Taxonomy" id="56646"/>
    <lineage>
        <taxon>Eukaryota</taxon>
        <taxon>Fungi</taxon>
        <taxon>Dikarya</taxon>
        <taxon>Ascomycota</taxon>
        <taxon>Pezizomycotina</taxon>
        <taxon>Sordariomycetes</taxon>
        <taxon>Hypocreomycetidae</taxon>
        <taxon>Hypocreales</taxon>
        <taxon>Nectriaceae</taxon>
        <taxon>Fusarium</taxon>
    </lineage>
</organism>
<feature type="transmembrane region" description="Helical" evidence="3">
    <location>
        <begin position="29"/>
        <end position="50"/>
    </location>
</feature>
<accession>A0A2L2TUR9</accession>
<feature type="compositionally biased region" description="Low complexity" evidence="2">
    <location>
        <begin position="104"/>
        <end position="135"/>
    </location>
</feature>
<name>A0A2L2TUR9_9HYPO</name>
<keyword evidence="3" id="KW-0812">Transmembrane</keyword>
<dbReference type="EMBL" id="LN649229">
    <property type="protein sequence ID" value="CEI65200.1"/>
    <property type="molecule type" value="Genomic_DNA"/>
</dbReference>
<dbReference type="KEGG" id="fvn:FVRRES_01712"/>
<dbReference type="AlphaFoldDB" id="A0A2L2TUR9"/>
<keyword evidence="3" id="KW-0472">Membrane</keyword>
<keyword evidence="3" id="KW-1133">Transmembrane helix</keyword>
<evidence type="ECO:0000313" key="5">
    <source>
        <dbReference type="Proteomes" id="UP000245910"/>
    </source>
</evidence>
<feature type="compositionally biased region" description="Basic and acidic residues" evidence="2">
    <location>
        <begin position="454"/>
        <end position="464"/>
    </location>
</feature>